<proteinExistence type="predicted"/>
<reference evidence="2" key="1">
    <citation type="journal article" date="2007" name="PLoS ONE">
        <title>The first genome sequence of an elite grapevine cultivar (Pinot noir Vitis vinifera L.): coping with a highly heterozygous genome.</title>
        <authorList>
            <person name="Velasco R."/>
            <person name="Zharkikh A."/>
            <person name="Troggio M."/>
            <person name="Cartwright D.A."/>
            <person name="Cestaro A."/>
            <person name="Pruss D."/>
            <person name="Pindo M."/>
            <person name="FitzGerald L.M."/>
            <person name="Vezzulli S."/>
            <person name="Reid J."/>
            <person name="Malacarne G."/>
            <person name="Iliev D."/>
            <person name="Coppola G."/>
            <person name="Wardell B."/>
            <person name="Micheletti D."/>
            <person name="Macalma T."/>
            <person name="Facci M."/>
            <person name="Mitchell J.T."/>
            <person name="Perazzolli M."/>
            <person name="Eldredge G."/>
            <person name="Gatto P."/>
            <person name="Oyzerski R."/>
            <person name="Moretto M."/>
            <person name="Gutin N."/>
            <person name="Stefanini M."/>
            <person name="Chen Y."/>
            <person name="Segala C."/>
            <person name="Davenport C."/>
            <person name="Dematte L."/>
            <person name="Mraz A."/>
            <person name="Battilana J."/>
            <person name="Stormo K."/>
            <person name="Costa F."/>
            <person name="Tao Q."/>
            <person name="Si-Ammour A."/>
            <person name="Harkins T."/>
            <person name="Lackey A."/>
            <person name="Perbost C."/>
            <person name="Taillon B."/>
            <person name="Stella A."/>
            <person name="Solovyev V."/>
            <person name="Fawcett J.A."/>
            <person name="Sterck L."/>
            <person name="Vandepoele K."/>
            <person name="Grando S.M."/>
            <person name="Toppo S."/>
            <person name="Moser C."/>
            <person name="Lanchbury J."/>
            <person name="Bogden R."/>
            <person name="Skolnick M."/>
            <person name="Sgaramella V."/>
            <person name="Bhatnagar S.K."/>
            <person name="Fontana P."/>
            <person name="Gutin A."/>
            <person name="Van de Peer Y."/>
            <person name="Salamini F."/>
            <person name="Viola R."/>
        </authorList>
    </citation>
    <scope>NUCLEOTIDE SEQUENCE</scope>
</reference>
<sequence>MCLQLVNRLISSPTSKSYRHTTCRRPNCLPELHQWQDFTDQNRQYWRVFRHLRLRFGLRNVGFQEIGETQKVKERENEFLDETQSDTGIAPSPSPTVKQ</sequence>
<evidence type="ECO:0000313" key="2">
    <source>
        <dbReference type="EMBL" id="CAN75291.1"/>
    </source>
</evidence>
<dbReference type="EMBL" id="AM482195">
    <property type="protein sequence ID" value="CAN75291.1"/>
    <property type="molecule type" value="Genomic_DNA"/>
</dbReference>
<protein>
    <submittedName>
        <fullName evidence="2">Uncharacterized protein</fullName>
    </submittedName>
</protein>
<gene>
    <name evidence="2" type="ORF">VITISV_014744</name>
</gene>
<organism evidence="2">
    <name type="scientific">Vitis vinifera</name>
    <name type="common">Grape</name>
    <dbReference type="NCBI Taxonomy" id="29760"/>
    <lineage>
        <taxon>Eukaryota</taxon>
        <taxon>Viridiplantae</taxon>
        <taxon>Streptophyta</taxon>
        <taxon>Embryophyta</taxon>
        <taxon>Tracheophyta</taxon>
        <taxon>Spermatophyta</taxon>
        <taxon>Magnoliopsida</taxon>
        <taxon>eudicotyledons</taxon>
        <taxon>Gunneridae</taxon>
        <taxon>Pentapetalae</taxon>
        <taxon>rosids</taxon>
        <taxon>Vitales</taxon>
        <taxon>Vitaceae</taxon>
        <taxon>Viteae</taxon>
        <taxon>Vitis</taxon>
    </lineage>
</organism>
<name>A5C4L3_VITVI</name>
<evidence type="ECO:0000256" key="1">
    <source>
        <dbReference type="SAM" id="MobiDB-lite"/>
    </source>
</evidence>
<accession>A5C4L3</accession>
<feature type="region of interest" description="Disordered" evidence="1">
    <location>
        <begin position="74"/>
        <end position="99"/>
    </location>
</feature>
<dbReference type="AlphaFoldDB" id="A5C4L3"/>